<accession>A0A4U8QC90</accession>
<dbReference type="EMBL" id="QGQD01000025">
    <property type="protein sequence ID" value="TLD01923.1"/>
    <property type="molecule type" value="Genomic_DNA"/>
</dbReference>
<keyword evidence="2" id="KW-0732">Signal</keyword>
<evidence type="ECO:0000313" key="4">
    <source>
        <dbReference type="Proteomes" id="UP000306509"/>
    </source>
</evidence>
<dbReference type="AlphaFoldDB" id="A0A4U8QC90"/>
<name>A0A4U8QC90_9FIRM</name>
<feature type="chain" id="PRO_5039413260" evidence="2">
    <location>
        <begin position="28"/>
        <end position="197"/>
    </location>
</feature>
<gene>
    <name evidence="3" type="ORF">DSM106044_01293</name>
</gene>
<evidence type="ECO:0000256" key="1">
    <source>
        <dbReference type="SAM" id="MobiDB-lite"/>
    </source>
</evidence>
<sequence precursor="true">MKAKKAAVLTGILLGCAIGITACSPTAKESGTTGETKKVQETQNAGETRETQKAGETQAPGEAQGEQDSKDSQASEGSMTLGQASDLMVETAAKYGNRIKRDSLLKGLEDRENEEADGMDMLVIVSRAFGTLPEPEASKKQKEDVDISSVPEWAMSDVENLKRVGVLKKSDIDGAEKTVSKSDVEAMVQRVMDLYGN</sequence>
<feature type="compositionally biased region" description="Polar residues" evidence="1">
    <location>
        <begin position="24"/>
        <end position="34"/>
    </location>
</feature>
<reference evidence="3 4" key="1">
    <citation type="journal article" date="2019" name="Anaerobe">
        <title>Detection of Robinsoniella peoriensis in multiple bone samples of a trauma patient.</title>
        <authorList>
            <person name="Schrottner P."/>
            <person name="Hartwich K."/>
            <person name="Bunk B."/>
            <person name="Schober I."/>
            <person name="Helbig S."/>
            <person name="Rudolph W.W."/>
            <person name="Gunzer F."/>
        </authorList>
    </citation>
    <scope>NUCLEOTIDE SEQUENCE [LARGE SCALE GENOMIC DNA]</scope>
    <source>
        <strain evidence="3 4">DSM 106044</strain>
    </source>
</reference>
<feature type="compositionally biased region" description="Polar residues" evidence="1">
    <location>
        <begin position="74"/>
        <end position="83"/>
    </location>
</feature>
<proteinExistence type="predicted"/>
<evidence type="ECO:0000256" key="2">
    <source>
        <dbReference type="SAM" id="SignalP"/>
    </source>
</evidence>
<dbReference type="PROSITE" id="PS51257">
    <property type="entry name" value="PROKAR_LIPOPROTEIN"/>
    <property type="match status" value="1"/>
</dbReference>
<feature type="region of interest" description="Disordered" evidence="1">
    <location>
        <begin position="24"/>
        <end position="85"/>
    </location>
</feature>
<protein>
    <submittedName>
        <fullName evidence="3">Uncharacterized protein</fullName>
    </submittedName>
</protein>
<dbReference type="Proteomes" id="UP000306509">
    <property type="component" value="Unassembled WGS sequence"/>
</dbReference>
<comment type="caution">
    <text evidence="3">The sequence shown here is derived from an EMBL/GenBank/DDBJ whole genome shotgun (WGS) entry which is preliminary data.</text>
</comment>
<dbReference type="STRING" id="180332.GCA_000797495_04270"/>
<feature type="signal peptide" evidence="2">
    <location>
        <begin position="1"/>
        <end position="27"/>
    </location>
</feature>
<organism evidence="3 4">
    <name type="scientific">Robinsoniella peoriensis</name>
    <dbReference type="NCBI Taxonomy" id="180332"/>
    <lineage>
        <taxon>Bacteria</taxon>
        <taxon>Bacillati</taxon>
        <taxon>Bacillota</taxon>
        <taxon>Clostridia</taxon>
        <taxon>Lachnospirales</taxon>
        <taxon>Lachnospiraceae</taxon>
        <taxon>Robinsoniella</taxon>
    </lineage>
</organism>
<keyword evidence="4" id="KW-1185">Reference proteome</keyword>
<dbReference type="RefSeq" id="WP_044293253.1">
    <property type="nucleotide sequence ID" value="NZ_JBHTNY010000018.1"/>
</dbReference>
<evidence type="ECO:0000313" key="3">
    <source>
        <dbReference type="EMBL" id="TLD01923.1"/>
    </source>
</evidence>